<dbReference type="InterPro" id="IPR038187">
    <property type="entry name" value="NAC_A/B_dom_sf"/>
</dbReference>
<dbReference type="Proteomes" id="UP000002320">
    <property type="component" value="Unassembled WGS sequence"/>
</dbReference>
<comment type="similarity">
    <text evidence="1 2">Belongs to the NAC-beta family.</text>
</comment>
<dbReference type="InterPro" id="IPR002715">
    <property type="entry name" value="Nas_poly-pep-assoc_cplx_dom"/>
</dbReference>
<evidence type="ECO:0000259" key="3">
    <source>
        <dbReference type="PROSITE" id="PS51151"/>
    </source>
</evidence>
<sequence>MQIIAGLKIGYRPKVFYGIYVDPVLFLEIHQEHQGRARDPSAAGSRISSLPDICHKNWKARRNAEELKKLQTQAAEGRIDGKGMPHRKRKIIHTNLALDDKKLQLSLMKLGVNSIPGIEEVMIKNGGTVIPFNNPETQATLATLTLAIDKTD</sequence>
<evidence type="ECO:0000256" key="2">
    <source>
        <dbReference type="RuleBase" id="RU361272"/>
    </source>
</evidence>
<dbReference type="VEuPathDB" id="VectorBase:CPIJ017403"/>
<dbReference type="EnsemblMetazoa" id="CPIJ017403-RA">
    <property type="protein sequence ID" value="CPIJ017403-PA"/>
    <property type="gene ID" value="CPIJ017403"/>
</dbReference>
<evidence type="ECO:0000313" key="4">
    <source>
        <dbReference type="EMBL" id="EDS45413.1"/>
    </source>
</evidence>
<dbReference type="PROSITE" id="PS51151">
    <property type="entry name" value="NAC_AB"/>
    <property type="match status" value="1"/>
</dbReference>
<dbReference type="InParanoid" id="B0XDD5"/>
<proteinExistence type="inferred from homology"/>
<keyword evidence="6" id="KW-1185">Reference proteome</keyword>
<dbReference type="KEGG" id="cqu:CpipJ_CPIJ017403"/>
<dbReference type="SMART" id="SM01407">
    <property type="entry name" value="NAC"/>
    <property type="match status" value="1"/>
</dbReference>
<accession>B0XDD5</accession>
<dbReference type="VEuPathDB" id="VectorBase:CQUJHB017288"/>
<dbReference type="OrthoDB" id="8033832at2759"/>
<dbReference type="EMBL" id="DS232753">
    <property type="protein sequence ID" value="EDS45413.1"/>
    <property type="molecule type" value="Genomic_DNA"/>
</dbReference>
<organism>
    <name type="scientific">Culex quinquefasciatus</name>
    <name type="common">Southern house mosquito</name>
    <name type="synonym">Culex pungens</name>
    <dbReference type="NCBI Taxonomy" id="7176"/>
    <lineage>
        <taxon>Eukaryota</taxon>
        <taxon>Metazoa</taxon>
        <taxon>Ecdysozoa</taxon>
        <taxon>Arthropoda</taxon>
        <taxon>Hexapoda</taxon>
        <taxon>Insecta</taxon>
        <taxon>Pterygota</taxon>
        <taxon>Neoptera</taxon>
        <taxon>Endopterygota</taxon>
        <taxon>Diptera</taxon>
        <taxon>Nematocera</taxon>
        <taxon>Culicoidea</taxon>
        <taxon>Culicidae</taxon>
        <taxon>Culicinae</taxon>
        <taxon>Culicini</taxon>
        <taxon>Culex</taxon>
        <taxon>Culex</taxon>
    </lineage>
</organism>
<dbReference type="eggNOG" id="KOG2240">
    <property type="taxonomic scope" value="Eukaryota"/>
</dbReference>
<protein>
    <recommendedName>
        <fullName evidence="2">Transcription factor BTF3</fullName>
    </recommendedName>
</protein>
<evidence type="ECO:0000313" key="5">
    <source>
        <dbReference type="EnsemblMetazoa" id="CPIJ017403-PA"/>
    </source>
</evidence>
<dbReference type="CDD" id="cd22055">
    <property type="entry name" value="NAC_BTF3"/>
    <property type="match status" value="1"/>
</dbReference>
<gene>
    <name evidence="5" type="primary">6051175</name>
    <name evidence="4" type="ORF">CpipJ_CPIJ017403</name>
</gene>
<evidence type="ECO:0000256" key="1">
    <source>
        <dbReference type="ARBA" id="ARBA00005296"/>
    </source>
</evidence>
<evidence type="ECO:0000313" key="6">
    <source>
        <dbReference type="Proteomes" id="UP000002320"/>
    </source>
</evidence>
<reference evidence="4" key="1">
    <citation type="submission" date="2007-03" db="EMBL/GenBank/DDBJ databases">
        <title>Annotation of Culex pipiens quinquefasciatus.</title>
        <authorList>
            <consortium name="The Broad Institute Genome Sequencing Platform"/>
            <person name="Atkinson P.W."/>
            <person name="Hemingway J."/>
            <person name="Christensen B.M."/>
            <person name="Higgs S."/>
            <person name="Kodira C."/>
            <person name="Hannick L."/>
            <person name="Megy K."/>
            <person name="O'Leary S."/>
            <person name="Pearson M."/>
            <person name="Haas B.J."/>
            <person name="Mauceli E."/>
            <person name="Wortman J.R."/>
            <person name="Lee N.H."/>
            <person name="Guigo R."/>
            <person name="Stanke M."/>
            <person name="Alvarado L."/>
            <person name="Amedeo P."/>
            <person name="Antoine C.H."/>
            <person name="Arensburger P."/>
            <person name="Bidwell S.L."/>
            <person name="Crawford M."/>
            <person name="Camaro F."/>
            <person name="Devon K."/>
            <person name="Engels R."/>
            <person name="Hammond M."/>
            <person name="Howarth C."/>
            <person name="Koehrsen M."/>
            <person name="Lawson D."/>
            <person name="Montgomery P."/>
            <person name="Nene V."/>
            <person name="Nusbaum C."/>
            <person name="Puiu D."/>
            <person name="Romero-Severson J."/>
            <person name="Severson D.W."/>
            <person name="Shumway M."/>
            <person name="Sisk P."/>
            <person name="Stolte C."/>
            <person name="Zeng Q."/>
            <person name="Eisenstadt E."/>
            <person name="Fraser-Liggett C."/>
            <person name="Strausberg R."/>
            <person name="Galagan J."/>
            <person name="Birren B."/>
            <person name="Collins F.H."/>
        </authorList>
    </citation>
    <scope>NUCLEOTIDE SEQUENCE [LARGE SCALE GENOMIC DNA]</scope>
    <source>
        <strain evidence="4">JHB</strain>
    </source>
</reference>
<dbReference type="AlphaFoldDB" id="B0XDD5"/>
<dbReference type="Pfam" id="PF01849">
    <property type="entry name" value="NAC"/>
    <property type="match status" value="1"/>
</dbReference>
<dbReference type="InterPro" id="IPR039370">
    <property type="entry name" value="BTF3"/>
</dbReference>
<reference evidence="5" key="2">
    <citation type="submission" date="2021-02" db="UniProtKB">
        <authorList>
            <consortium name="EnsemblMetazoa"/>
        </authorList>
    </citation>
    <scope>IDENTIFICATION</scope>
    <source>
        <strain evidence="5">JHB</strain>
    </source>
</reference>
<feature type="domain" description="NAC-A/B" evidence="3">
    <location>
        <begin position="97"/>
        <end position="152"/>
    </location>
</feature>
<dbReference type="STRING" id="7176.B0XDD5"/>
<name>B0XDD5_CULQU</name>
<dbReference type="Gene3D" id="2.20.70.30">
    <property type="entry name" value="Nascent polypeptide-associated complex domain"/>
    <property type="match status" value="1"/>
</dbReference>
<dbReference type="HOGENOM" id="CLU_1724125_0_0_1"/>
<dbReference type="PANTHER" id="PTHR10351">
    <property type="entry name" value="TRANSCRIPTION FACTOR BTF3 FAMILY MEMBER"/>
    <property type="match status" value="1"/>
</dbReference>